<organism evidence="2 3">
    <name type="scientific">Chara braunii</name>
    <name type="common">Braun's stonewort</name>
    <dbReference type="NCBI Taxonomy" id="69332"/>
    <lineage>
        <taxon>Eukaryota</taxon>
        <taxon>Viridiplantae</taxon>
        <taxon>Streptophyta</taxon>
        <taxon>Charophyceae</taxon>
        <taxon>Charales</taxon>
        <taxon>Characeae</taxon>
        <taxon>Chara</taxon>
    </lineage>
</organism>
<dbReference type="AlphaFoldDB" id="A0A388K1J4"/>
<comment type="caution">
    <text evidence="2">The sequence shown here is derived from an EMBL/GenBank/DDBJ whole genome shotgun (WGS) entry which is preliminary data.</text>
</comment>
<feature type="region of interest" description="Disordered" evidence="1">
    <location>
        <begin position="1"/>
        <end position="20"/>
    </location>
</feature>
<dbReference type="Proteomes" id="UP000265515">
    <property type="component" value="Unassembled WGS sequence"/>
</dbReference>
<dbReference type="OrthoDB" id="2139710at2759"/>
<keyword evidence="3" id="KW-1185">Reference proteome</keyword>
<reference evidence="2 3" key="1">
    <citation type="journal article" date="2018" name="Cell">
        <title>The Chara Genome: Secondary Complexity and Implications for Plant Terrestrialization.</title>
        <authorList>
            <person name="Nishiyama T."/>
            <person name="Sakayama H."/>
            <person name="Vries J.D."/>
            <person name="Buschmann H."/>
            <person name="Saint-Marcoux D."/>
            <person name="Ullrich K.K."/>
            <person name="Haas F.B."/>
            <person name="Vanderstraeten L."/>
            <person name="Becker D."/>
            <person name="Lang D."/>
            <person name="Vosolsobe S."/>
            <person name="Rombauts S."/>
            <person name="Wilhelmsson P.K.I."/>
            <person name="Janitza P."/>
            <person name="Kern R."/>
            <person name="Heyl A."/>
            <person name="Rumpler F."/>
            <person name="Villalobos L.I.A.C."/>
            <person name="Clay J.M."/>
            <person name="Skokan R."/>
            <person name="Toyoda A."/>
            <person name="Suzuki Y."/>
            <person name="Kagoshima H."/>
            <person name="Schijlen E."/>
            <person name="Tajeshwar N."/>
            <person name="Catarino B."/>
            <person name="Hetherington A.J."/>
            <person name="Saltykova A."/>
            <person name="Bonnot C."/>
            <person name="Breuninger H."/>
            <person name="Symeonidi A."/>
            <person name="Radhakrishnan G.V."/>
            <person name="Van Nieuwerburgh F."/>
            <person name="Deforce D."/>
            <person name="Chang C."/>
            <person name="Karol K.G."/>
            <person name="Hedrich R."/>
            <person name="Ulvskov P."/>
            <person name="Glockner G."/>
            <person name="Delwiche C.F."/>
            <person name="Petrasek J."/>
            <person name="Van de Peer Y."/>
            <person name="Friml J."/>
            <person name="Beilby M."/>
            <person name="Dolan L."/>
            <person name="Kohara Y."/>
            <person name="Sugano S."/>
            <person name="Fujiyama A."/>
            <person name="Delaux P.-M."/>
            <person name="Quint M."/>
            <person name="TheiBen G."/>
            <person name="Hagemann M."/>
            <person name="Harholt J."/>
            <person name="Dunand C."/>
            <person name="Zachgo S."/>
            <person name="Langdale J."/>
            <person name="Maumus F."/>
            <person name="Straeten D.V.D."/>
            <person name="Gould S.B."/>
            <person name="Rensing S.A."/>
        </authorList>
    </citation>
    <scope>NUCLEOTIDE SEQUENCE [LARGE SCALE GENOMIC DNA]</scope>
    <source>
        <strain evidence="2 3">S276</strain>
    </source>
</reference>
<dbReference type="EMBL" id="BFEA01000044">
    <property type="protein sequence ID" value="GBG63916.1"/>
    <property type="molecule type" value="Genomic_DNA"/>
</dbReference>
<evidence type="ECO:0000313" key="2">
    <source>
        <dbReference type="EMBL" id="GBG63916.1"/>
    </source>
</evidence>
<protein>
    <submittedName>
        <fullName evidence="2">Uncharacterized protein</fullName>
    </submittedName>
</protein>
<dbReference type="Gramene" id="GBG63916">
    <property type="protein sequence ID" value="GBG63916"/>
    <property type="gene ID" value="CBR_g39921"/>
</dbReference>
<sequence>MATSTVPGEAALNPEGHSLPVRSTTAEDVSVSGELCDILQQSRSFCLRAKAFFVAWQGVLTIAYSGMPPAMLELREAFEQRFPYLKENPGSRWPKTTLGAVQDNKRITPEQLRTLHRICAEESQNLAAIADNSRDGTFCIDNISIVIYENMSLEKTISVTTVPLQRPADLSLPSDEECQKVDAVLAPFSEHCLDDYWFQASKDGNRISHYKRIQPGATVVHYLSKVPSFVGRFKDRVDEELPALYSWLSEDHLHVTMRAIL</sequence>
<dbReference type="OMA" id="GSKWPKT"/>
<gene>
    <name evidence="2" type="ORF">CBR_g39921</name>
</gene>
<evidence type="ECO:0000256" key="1">
    <source>
        <dbReference type="SAM" id="MobiDB-lite"/>
    </source>
</evidence>
<accession>A0A388K1J4</accession>
<proteinExistence type="predicted"/>
<name>A0A388K1J4_CHABU</name>
<evidence type="ECO:0000313" key="3">
    <source>
        <dbReference type="Proteomes" id="UP000265515"/>
    </source>
</evidence>